<sequence>MTNTRAATAATPTAEAGESPAGPVGLDLVACHHTLSGVGVAEPARFSFADRVAVASAAGFGGIGLTWLDYEHLLARGHSPAGLRTLADDSGVRVVEVEFLNAWWADGERRAEAERHERLVLDMAAAFGARHVGVGASVSPEAAPPHDLLVERFAALCDRAADHGLLVGLEFMPFFVLSDARRAWRVVADAGRPNGGVTVDAFHVGRGTTDLVMLGEIPAERIVALQLCDVAADPAWPVLEETLGHRLWPGQGALDLAGLVDCLLRPGAAFPVEVEVLNAAYREDSLPVNAHRAARCARSVLAEAAGRGAGG</sequence>
<dbReference type="InterPro" id="IPR013022">
    <property type="entry name" value="Xyl_isomerase-like_TIM-brl"/>
</dbReference>
<reference evidence="4" key="1">
    <citation type="submission" date="2016-10" db="EMBL/GenBank/DDBJ databases">
        <title>Frankia sp. NRRL B-16386 Genome sequencing.</title>
        <authorList>
            <person name="Ghodhbane-Gtari F."/>
            <person name="Swanson E."/>
            <person name="Gueddou A."/>
            <person name="Hezbri K."/>
            <person name="Ktari K."/>
            <person name="Nouioui I."/>
            <person name="Morris K."/>
            <person name="Simpson S."/>
            <person name="Abebe-Akele F."/>
            <person name="Thomas K."/>
            <person name="Gtari M."/>
            <person name="Tisa L.S."/>
        </authorList>
    </citation>
    <scope>NUCLEOTIDE SEQUENCE [LARGE SCALE GENOMIC DNA]</scope>
    <source>
        <strain evidence="4">NRRL B-16386</strain>
    </source>
</reference>
<dbReference type="EMBL" id="MOMC01000043">
    <property type="protein sequence ID" value="ONH27999.1"/>
    <property type="molecule type" value="Genomic_DNA"/>
</dbReference>
<dbReference type="SUPFAM" id="SSF51658">
    <property type="entry name" value="Xylose isomerase-like"/>
    <property type="match status" value="1"/>
</dbReference>
<proteinExistence type="predicted"/>
<comment type="caution">
    <text evidence="3">The sequence shown here is derived from an EMBL/GenBank/DDBJ whole genome shotgun (WGS) entry which is preliminary data.</text>
</comment>
<dbReference type="PANTHER" id="PTHR12110">
    <property type="entry name" value="HYDROXYPYRUVATE ISOMERASE"/>
    <property type="match status" value="1"/>
</dbReference>
<dbReference type="PANTHER" id="PTHR12110:SF48">
    <property type="entry name" value="BLL3656 PROTEIN"/>
    <property type="match status" value="1"/>
</dbReference>
<protein>
    <recommendedName>
        <fullName evidence="2">Xylose isomerase-like TIM barrel domain-containing protein</fullName>
    </recommendedName>
</protein>
<dbReference type="Pfam" id="PF01261">
    <property type="entry name" value="AP_endonuc_2"/>
    <property type="match status" value="1"/>
</dbReference>
<dbReference type="RefSeq" id="WP_076818810.1">
    <property type="nucleotide sequence ID" value="NZ_MOMC01000043.1"/>
</dbReference>
<keyword evidence="4" id="KW-1185">Reference proteome</keyword>
<dbReference type="AlphaFoldDB" id="A0A1V2I7R9"/>
<organism evidence="3 4">
    <name type="scientific">Pseudofrankia asymbiotica</name>
    <dbReference type="NCBI Taxonomy" id="1834516"/>
    <lineage>
        <taxon>Bacteria</taxon>
        <taxon>Bacillati</taxon>
        <taxon>Actinomycetota</taxon>
        <taxon>Actinomycetes</taxon>
        <taxon>Frankiales</taxon>
        <taxon>Frankiaceae</taxon>
        <taxon>Pseudofrankia</taxon>
    </lineage>
</organism>
<evidence type="ECO:0000259" key="2">
    <source>
        <dbReference type="Pfam" id="PF01261"/>
    </source>
</evidence>
<dbReference type="Gene3D" id="3.20.20.150">
    <property type="entry name" value="Divalent-metal-dependent TIM barrel enzymes"/>
    <property type="match status" value="1"/>
</dbReference>
<evidence type="ECO:0000313" key="4">
    <source>
        <dbReference type="Proteomes" id="UP000188929"/>
    </source>
</evidence>
<dbReference type="InterPro" id="IPR050312">
    <property type="entry name" value="IolE/XylAMocC-like"/>
</dbReference>
<dbReference type="Proteomes" id="UP000188929">
    <property type="component" value="Unassembled WGS sequence"/>
</dbReference>
<name>A0A1V2I7R9_9ACTN</name>
<feature type="domain" description="Xylose isomerase-like TIM barrel" evidence="2">
    <location>
        <begin position="53"/>
        <end position="280"/>
    </location>
</feature>
<dbReference type="OrthoDB" id="9780241at2"/>
<evidence type="ECO:0000256" key="1">
    <source>
        <dbReference type="SAM" id="MobiDB-lite"/>
    </source>
</evidence>
<feature type="compositionally biased region" description="Low complexity" evidence="1">
    <location>
        <begin position="1"/>
        <end position="16"/>
    </location>
</feature>
<evidence type="ECO:0000313" key="3">
    <source>
        <dbReference type="EMBL" id="ONH27999.1"/>
    </source>
</evidence>
<dbReference type="InterPro" id="IPR036237">
    <property type="entry name" value="Xyl_isomerase-like_sf"/>
</dbReference>
<accession>A0A1V2I7R9</accession>
<gene>
    <name evidence="3" type="ORF">BL253_20555</name>
</gene>
<dbReference type="STRING" id="1834516.BL253_20555"/>
<feature type="region of interest" description="Disordered" evidence="1">
    <location>
        <begin position="1"/>
        <end position="21"/>
    </location>
</feature>